<dbReference type="AlphaFoldDB" id="A0A820PJG5"/>
<dbReference type="EMBL" id="CAJOBB010025192">
    <property type="protein sequence ID" value="CAF4406723.1"/>
    <property type="molecule type" value="Genomic_DNA"/>
</dbReference>
<evidence type="ECO:0008006" key="3">
    <source>
        <dbReference type="Google" id="ProtNLM"/>
    </source>
</evidence>
<evidence type="ECO:0000313" key="2">
    <source>
        <dbReference type="Proteomes" id="UP000663868"/>
    </source>
</evidence>
<dbReference type="InterPro" id="IPR028994">
    <property type="entry name" value="Integrin_alpha_N"/>
</dbReference>
<dbReference type="SUPFAM" id="SSF69318">
    <property type="entry name" value="Integrin alpha N-terminal domain"/>
    <property type="match status" value="1"/>
</dbReference>
<proteinExistence type="predicted"/>
<evidence type="ECO:0000313" key="1">
    <source>
        <dbReference type="EMBL" id="CAF4406723.1"/>
    </source>
</evidence>
<sequence length="73" mass="8245">MNSLIKYNSQSRSVAVGDFNNDNLTDIIVVNSVTDDLAIYFASINNSYSKQIKYNIGIFFHSEYVLTSDINND</sequence>
<protein>
    <recommendedName>
        <fullName evidence="3">VCBS repeat-containing protein</fullName>
    </recommendedName>
</protein>
<name>A0A820PJG5_9BILA</name>
<gene>
    <name evidence="1" type="ORF">KXQ929_LOCUS51340</name>
</gene>
<dbReference type="Proteomes" id="UP000663868">
    <property type="component" value="Unassembled WGS sequence"/>
</dbReference>
<reference evidence="1" key="1">
    <citation type="submission" date="2021-02" db="EMBL/GenBank/DDBJ databases">
        <authorList>
            <person name="Nowell W R."/>
        </authorList>
    </citation>
    <scope>NUCLEOTIDE SEQUENCE</scope>
</reference>
<feature type="non-terminal residue" evidence="1">
    <location>
        <position position="73"/>
    </location>
</feature>
<comment type="caution">
    <text evidence="1">The sequence shown here is derived from an EMBL/GenBank/DDBJ whole genome shotgun (WGS) entry which is preliminary data.</text>
</comment>
<accession>A0A820PJG5</accession>
<organism evidence="1 2">
    <name type="scientific">Adineta steineri</name>
    <dbReference type="NCBI Taxonomy" id="433720"/>
    <lineage>
        <taxon>Eukaryota</taxon>
        <taxon>Metazoa</taxon>
        <taxon>Spiralia</taxon>
        <taxon>Gnathifera</taxon>
        <taxon>Rotifera</taxon>
        <taxon>Eurotatoria</taxon>
        <taxon>Bdelloidea</taxon>
        <taxon>Adinetida</taxon>
        <taxon>Adinetidae</taxon>
        <taxon>Adineta</taxon>
    </lineage>
</organism>